<protein>
    <recommendedName>
        <fullName evidence="3">Flagellar biosynthesis protein</fullName>
    </recommendedName>
</protein>
<dbReference type="GO" id="GO:0009306">
    <property type="term" value="P:protein secretion"/>
    <property type="evidence" value="ECO:0007669"/>
    <property type="project" value="InterPro"/>
</dbReference>
<dbReference type="Proteomes" id="UP000053681">
    <property type="component" value="Unassembled WGS sequence"/>
</dbReference>
<dbReference type="InterPro" id="IPR006135">
    <property type="entry name" value="T3SS_substrate_exporter"/>
</dbReference>
<proteinExistence type="predicted"/>
<organism evidence="1 2">
    <name type="scientific">Priestia veravalensis</name>
    <dbReference type="NCBI Taxonomy" id="1414648"/>
    <lineage>
        <taxon>Bacteria</taxon>
        <taxon>Bacillati</taxon>
        <taxon>Bacillota</taxon>
        <taxon>Bacilli</taxon>
        <taxon>Bacillales</taxon>
        <taxon>Bacillaceae</taxon>
        <taxon>Priestia</taxon>
    </lineage>
</organism>
<dbReference type="PANTHER" id="PTHR30531">
    <property type="entry name" value="FLAGELLAR BIOSYNTHETIC PROTEIN FLHB"/>
    <property type="match status" value="1"/>
</dbReference>
<evidence type="ECO:0008006" key="3">
    <source>
        <dbReference type="Google" id="ProtNLM"/>
    </source>
</evidence>
<dbReference type="Pfam" id="PF01312">
    <property type="entry name" value="Bac_export_2"/>
    <property type="match status" value="1"/>
</dbReference>
<dbReference type="Gene3D" id="3.40.1690.10">
    <property type="entry name" value="secretion proteins EscU"/>
    <property type="match status" value="1"/>
</dbReference>
<gene>
    <name evidence="1" type="ORF">AS180_00850</name>
</gene>
<dbReference type="InterPro" id="IPR029025">
    <property type="entry name" value="T3SS_substrate_exporter_C"/>
</dbReference>
<comment type="caution">
    <text evidence="1">The sequence shown here is derived from an EMBL/GenBank/DDBJ whole genome shotgun (WGS) entry which is preliminary data.</text>
</comment>
<dbReference type="EMBL" id="LNQP01000002">
    <property type="protein sequence ID" value="KSU89678.1"/>
    <property type="molecule type" value="Genomic_DNA"/>
</dbReference>
<dbReference type="RefSeq" id="WP_025909002.1">
    <property type="nucleotide sequence ID" value="NZ_KQ758627.1"/>
</dbReference>
<dbReference type="SUPFAM" id="SSF160544">
    <property type="entry name" value="EscU C-terminal domain-like"/>
    <property type="match status" value="1"/>
</dbReference>
<evidence type="ECO:0000313" key="1">
    <source>
        <dbReference type="EMBL" id="KSU89678.1"/>
    </source>
</evidence>
<sequence length="92" mass="10453">MSINDRKQKAVALTYNQERDEAPRIVAKGSGEVAKRIIEQAQEHNVPVQKDASLTELVSTLTIHEKIPSELYEVVAEVFAFVYQLDQEIKKK</sequence>
<dbReference type="PANTHER" id="PTHR30531:SF12">
    <property type="entry name" value="FLAGELLAR BIOSYNTHETIC PROTEIN FLHB"/>
    <property type="match status" value="1"/>
</dbReference>
<reference evidence="1 2" key="1">
    <citation type="submission" date="2015-11" db="EMBL/GenBank/DDBJ databases">
        <title>Bacillus caseinolyticus sp nov.</title>
        <authorList>
            <person name="Dastager S.G."/>
            <person name="Mawlankar R."/>
        </authorList>
    </citation>
    <scope>NUCLEOTIDE SEQUENCE [LARGE SCALE GENOMIC DNA]</scope>
    <source>
        <strain evidence="1 2">SGD-V-76</strain>
    </source>
</reference>
<dbReference type="GeneID" id="93683406"/>
<accession>A0A0V8JRG0</accession>
<dbReference type="GO" id="GO:0005886">
    <property type="term" value="C:plasma membrane"/>
    <property type="evidence" value="ECO:0007669"/>
    <property type="project" value="TreeGrafter"/>
</dbReference>
<evidence type="ECO:0000313" key="2">
    <source>
        <dbReference type="Proteomes" id="UP000053681"/>
    </source>
</evidence>
<name>A0A0V8JRG0_9BACI</name>
<keyword evidence="2" id="KW-1185">Reference proteome</keyword>
<dbReference type="AlphaFoldDB" id="A0A0V8JRG0"/>